<name>A0A9X3TUI6_9BACL</name>
<dbReference type="InterPro" id="IPR003594">
    <property type="entry name" value="HATPase_dom"/>
</dbReference>
<evidence type="ECO:0000259" key="10">
    <source>
        <dbReference type="PROSITE" id="PS50109"/>
    </source>
</evidence>
<comment type="caution">
    <text evidence="13">The sequence shown here is derived from an EMBL/GenBank/DDBJ whole genome shotgun (WGS) entry which is preliminary data.</text>
</comment>
<dbReference type="Proteomes" id="UP001151071">
    <property type="component" value="Unassembled WGS sequence"/>
</dbReference>
<dbReference type="NCBIfam" id="TIGR00229">
    <property type="entry name" value="sensory_box"/>
    <property type="match status" value="2"/>
</dbReference>
<gene>
    <name evidence="13" type="ORF">O3V59_20340</name>
</gene>
<dbReference type="EC" id="2.7.13.3" evidence="2"/>
<evidence type="ECO:0000256" key="2">
    <source>
        <dbReference type="ARBA" id="ARBA00012438"/>
    </source>
</evidence>
<dbReference type="EMBL" id="JAPYYP010000039">
    <property type="protein sequence ID" value="MDA5110694.1"/>
    <property type="molecule type" value="Genomic_DNA"/>
</dbReference>
<dbReference type="GO" id="GO:0030435">
    <property type="term" value="P:sporulation resulting in formation of a cellular spore"/>
    <property type="evidence" value="ECO:0007669"/>
    <property type="project" value="UniProtKB-KW"/>
</dbReference>
<dbReference type="SMART" id="SM00387">
    <property type="entry name" value="HATPase_c"/>
    <property type="match status" value="1"/>
</dbReference>
<dbReference type="Gene3D" id="3.30.450.20">
    <property type="entry name" value="PAS domain"/>
    <property type="match status" value="2"/>
</dbReference>
<organism evidence="13 14">
    <name type="scientific">Brevibacillus thermoruber</name>
    <dbReference type="NCBI Taxonomy" id="33942"/>
    <lineage>
        <taxon>Bacteria</taxon>
        <taxon>Bacillati</taxon>
        <taxon>Bacillota</taxon>
        <taxon>Bacilli</taxon>
        <taxon>Bacillales</taxon>
        <taxon>Paenibacillaceae</taxon>
        <taxon>Brevibacillus</taxon>
    </lineage>
</organism>
<dbReference type="FunFam" id="1.10.287.130:FF:000040">
    <property type="entry name" value="PAS domain-containing sensor histidine kinase"/>
    <property type="match status" value="1"/>
</dbReference>
<evidence type="ECO:0000256" key="3">
    <source>
        <dbReference type="ARBA" id="ARBA00022553"/>
    </source>
</evidence>
<dbReference type="CDD" id="cd00075">
    <property type="entry name" value="HATPase"/>
    <property type="match status" value="1"/>
</dbReference>
<dbReference type="PROSITE" id="PS50109">
    <property type="entry name" value="HIS_KIN"/>
    <property type="match status" value="1"/>
</dbReference>
<feature type="domain" description="PAC" evidence="12">
    <location>
        <begin position="77"/>
        <end position="128"/>
    </location>
</feature>
<keyword evidence="8" id="KW-0749">Sporulation</keyword>
<accession>A0A9X3TUI6</accession>
<keyword evidence="3" id="KW-0597">Phosphoprotein</keyword>
<keyword evidence="14" id="KW-1185">Reference proteome</keyword>
<dbReference type="Pfam" id="PF08448">
    <property type="entry name" value="PAS_4"/>
    <property type="match status" value="2"/>
</dbReference>
<dbReference type="PROSITE" id="PS50112">
    <property type="entry name" value="PAS"/>
    <property type="match status" value="2"/>
</dbReference>
<dbReference type="PROSITE" id="PS50113">
    <property type="entry name" value="PAC"/>
    <property type="match status" value="2"/>
</dbReference>
<dbReference type="InterPro" id="IPR000700">
    <property type="entry name" value="PAS-assoc_C"/>
</dbReference>
<evidence type="ECO:0000256" key="8">
    <source>
        <dbReference type="ARBA" id="ARBA00022969"/>
    </source>
</evidence>
<dbReference type="RefSeq" id="WP_271140909.1">
    <property type="nucleotide sequence ID" value="NZ_JAPYYP010000039.1"/>
</dbReference>
<evidence type="ECO:0000256" key="6">
    <source>
        <dbReference type="ARBA" id="ARBA00022777"/>
    </source>
</evidence>
<keyword evidence="7" id="KW-0067">ATP-binding</keyword>
<evidence type="ECO:0000256" key="4">
    <source>
        <dbReference type="ARBA" id="ARBA00022679"/>
    </source>
</evidence>
<keyword evidence="9" id="KW-0902">Two-component regulatory system</keyword>
<reference evidence="13" key="1">
    <citation type="submission" date="2022-12" db="EMBL/GenBank/DDBJ databases">
        <title>Draft genome sequence of the thermophilic strain Brevibacillus thermoruber HT42, isolated from Los Humeros, Puebla, Mexico, with biotechnological potential.</title>
        <authorList>
            <person name="Lara Sanchez J."/>
            <person name="Solis Palacios R."/>
            <person name="Bustos Baena A.S."/>
            <person name="Ruz Baez A.E."/>
            <person name="Espinosa Luna G."/>
            <person name="Oliart Ros R.M."/>
        </authorList>
    </citation>
    <scope>NUCLEOTIDE SEQUENCE</scope>
    <source>
        <strain evidence="13">HT42</strain>
    </source>
</reference>
<feature type="domain" description="PAS" evidence="11">
    <location>
        <begin position="129"/>
        <end position="199"/>
    </location>
</feature>
<evidence type="ECO:0000313" key="13">
    <source>
        <dbReference type="EMBL" id="MDA5110694.1"/>
    </source>
</evidence>
<dbReference type="PANTHER" id="PTHR43065:SF34">
    <property type="entry name" value="SPORULATION KINASE A"/>
    <property type="match status" value="1"/>
</dbReference>
<dbReference type="SUPFAM" id="SSF55874">
    <property type="entry name" value="ATPase domain of HSP90 chaperone/DNA topoisomerase II/histidine kinase"/>
    <property type="match status" value="1"/>
</dbReference>
<dbReference type="InterPro" id="IPR036890">
    <property type="entry name" value="HATPase_C_sf"/>
</dbReference>
<keyword evidence="6" id="KW-0418">Kinase</keyword>
<evidence type="ECO:0000256" key="1">
    <source>
        <dbReference type="ARBA" id="ARBA00000085"/>
    </source>
</evidence>
<dbReference type="InterPro" id="IPR004358">
    <property type="entry name" value="Sig_transdc_His_kin-like_C"/>
</dbReference>
<dbReference type="PANTHER" id="PTHR43065">
    <property type="entry name" value="SENSOR HISTIDINE KINASE"/>
    <property type="match status" value="1"/>
</dbReference>
<evidence type="ECO:0000256" key="7">
    <source>
        <dbReference type="ARBA" id="ARBA00022840"/>
    </source>
</evidence>
<protein>
    <recommendedName>
        <fullName evidence="2">histidine kinase</fullName>
        <ecNumber evidence="2">2.7.13.3</ecNumber>
    </recommendedName>
</protein>
<feature type="domain" description="PAS" evidence="11">
    <location>
        <begin position="4"/>
        <end position="74"/>
    </location>
</feature>
<dbReference type="AlphaFoldDB" id="A0A9X3TUI6"/>
<dbReference type="Gene3D" id="3.30.565.10">
    <property type="entry name" value="Histidine kinase-like ATPase, C-terminal domain"/>
    <property type="match status" value="1"/>
</dbReference>
<feature type="domain" description="Histidine kinase" evidence="10">
    <location>
        <begin position="267"/>
        <end position="472"/>
    </location>
</feature>
<comment type="catalytic activity">
    <reaction evidence="1">
        <text>ATP + protein L-histidine = ADP + protein N-phospho-L-histidine.</text>
        <dbReference type="EC" id="2.7.13.3"/>
    </reaction>
</comment>
<dbReference type="SMART" id="SM00091">
    <property type="entry name" value="PAS"/>
    <property type="match status" value="2"/>
</dbReference>
<dbReference type="InterPro" id="IPR013656">
    <property type="entry name" value="PAS_4"/>
</dbReference>
<dbReference type="Pfam" id="PF00512">
    <property type="entry name" value="HisKA"/>
    <property type="match status" value="1"/>
</dbReference>
<dbReference type="PRINTS" id="PR00344">
    <property type="entry name" value="BCTRLSENSOR"/>
</dbReference>
<dbReference type="InterPro" id="IPR035965">
    <property type="entry name" value="PAS-like_dom_sf"/>
</dbReference>
<evidence type="ECO:0000259" key="12">
    <source>
        <dbReference type="PROSITE" id="PS50113"/>
    </source>
</evidence>
<dbReference type="CDD" id="cd00082">
    <property type="entry name" value="HisKA"/>
    <property type="match status" value="1"/>
</dbReference>
<evidence type="ECO:0000256" key="5">
    <source>
        <dbReference type="ARBA" id="ARBA00022741"/>
    </source>
</evidence>
<dbReference type="InterPro" id="IPR005467">
    <property type="entry name" value="His_kinase_dom"/>
</dbReference>
<dbReference type="SUPFAM" id="SSF47384">
    <property type="entry name" value="Homodimeric domain of signal transducing histidine kinase"/>
    <property type="match status" value="1"/>
</dbReference>
<dbReference type="Gene3D" id="1.10.287.130">
    <property type="match status" value="1"/>
</dbReference>
<dbReference type="GO" id="GO:0005524">
    <property type="term" value="F:ATP binding"/>
    <property type="evidence" value="ECO:0007669"/>
    <property type="project" value="UniProtKB-KW"/>
</dbReference>
<dbReference type="CDD" id="cd00130">
    <property type="entry name" value="PAS"/>
    <property type="match status" value="2"/>
</dbReference>
<dbReference type="SMART" id="SM00086">
    <property type="entry name" value="PAC"/>
    <property type="match status" value="2"/>
</dbReference>
<dbReference type="InterPro" id="IPR003661">
    <property type="entry name" value="HisK_dim/P_dom"/>
</dbReference>
<evidence type="ECO:0000256" key="9">
    <source>
        <dbReference type="ARBA" id="ARBA00023012"/>
    </source>
</evidence>
<keyword evidence="4" id="KW-0808">Transferase</keyword>
<proteinExistence type="predicted"/>
<feature type="domain" description="PAC" evidence="12">
    <location>
        <begin position="200"/>
        <end position="254"/>
    </location>
</feature>
<dbReference type="GO" id="GO:0000155">
    <property type="term" value="F:phosphorelay sensor kinase activity"/>
    <property type="evidence" value="ECO:0007669"/>
    <property type="project" value="InterPro"/>
</dbReference>
<dbReference type="InterPro" id="IPR000014">
    <property type="entry name" value="PAS"/>
</dbReference>
<dbReference type="SMART" id="SM00388">
    <property type="entry name" value="HisKA"/>
    <property type="match status" value="1"/>
</dbReference>
<evidence type="ECO:0000313" key="14">
    <source>
        <dbReference type="Proteomes" id="UP001151071"/>
    </source>
</evidence>
<evidence type="ECO:0000259" key="11">
    <source>
        <dbReference type="PROSITE" id="PS50112"/>
    </source>
</evidence>
<dbReference type="InterPro" id="IPR001610">
    <property type="entry name" value="PAC"/>
</dbReference>
<dbReference type="Pfam" id="PF02518">
    <property type="entry name" value="HATPase_c"/>
    <property type="match status" value="1"/>
</dbReference>
<sequence length="475" mass="53595">MGRQIQLYTSLFQNNPDAVFTVDMEGGFTSVNPAGEALTGYAANELFGRKIWDILSRKTDGNHVEEMVKALYDGVRKNRHYFLRHKHGHFIEISVTSFPIFDNGKVAGRYAIAKDITAYKRTEEALHQMEKIFRLISENVMDLIRITDTNGVIQYASPSHLTVLGIAPQQLLNLPCFSLLHPDEREKARASYRQMVESKRPVEKEYLYRHQDGRTLLFEVKGRPVIGPNGEVEHVVVIGRDITERRRTEDMLRNSDKLSVLGELAAGIAHEIRNPLTALKGFIQLLQTEQSTNDQYLRIMLSEIERITFITSELLLLAKPQALRYQRHDLLPLLQTVIKLLEPQANLKNVTIQTRFPDTAPCITCEEYQIKQVFINIVKNGMEAMPHGGTLTVDVSAVGTAEVVVRIIDEGDGIPEEMIPKLGEPFYSTKEQGTGLGLMVSHKIIREHRGSIAIHSTVGKGTTVEIRLPMSDFCP</sequence>
<dbReference type="InterPro" id="IPR036097">
    <property type="entry name" value="HisK_dim/P_sf"/>
</dbReference>
<keyword evidence="5" id="KW-0547">Nucleotide-binding</keyword>
<dbReference type="SUPFAM" id="SSF55785">
    <property type="entry name" value="PYP-like sensor domain (PAS domain)"/>
    <property type="match status" value="2"/>
</dbReference>